<accession>A0A7C3Z1F5</accession>
<organism evidence="3">
    <name type="scientific">Desulfobacca acetoxidans</name>
    <dbReference type="NCBI Taxonomy" id="60893"/>
    <lineage>
        <taxon>Bacteria</taxon>
        <taxon>Pseudomonadati</taxon>
        <taxon>Thermodesulfobacteriota</taxon>
        <taxon>Desulfobaccia</taxon>
        <taxon>Desulfobaccales</taxon>
        <taxon>Desulfobaccaceae</taxon>
        <taxon>Desulfobacca</taxon>
    </lineage>
</organism>
<dbReference type="PANTHER" id="PTHR43861">
    <property type="entry name" value="TRANS-ACONITATE 2-METHYLTRANSFERASE-RELATED"/>
    <property type="match status" value="1"/>
</dbReference>
<dbReference type="GO" id="GO:0008168">
    <property type="term" value="F:methyltransferase activity"/>
    <property type="evidence" value="ECO:0007669"/>
    <property type="project" value="UniProtKB-KW"/>
</dbReference>
<keyword evidence="3" id="KW-0489">Methyltransferase</keyword>
<proteinExistence type="predicted"/>
<reference evidence="3" key="1">
    <citation type="journal article" date="2020" name="mSystems">
        <title>Genome- and Community-Level Interaction Insights into Carbon Utilization and Element Cycling Functions of Hydrothermarchaeota in Hydrothermal Sediment.</title>
        <authorList>
            <person name="Zhou Z."/>
            <person name="Liu Y."/>
            <person name="Xu W."/>
            <person name="Pan J."/>
            <person name="Luo Z.H."/>
            <person name="Li M."/>
        </authorList>
    </citation>
    <scope>NUCLEOTIDE SEQUENCE [LARGE SCALE GENOMIC DNA]</scope>
    <source>
        <strain evidence="3">SpSt-897</strain>
    </source>
</reference>
<dbReference type="AlphaFoldDB" id="A0A7C3Z1F5"/>
<dbReference type="CDD" id="cd02440">
    <property type="entry name" value="AdoMet_MTases"/>
    <property type="match status" value="1"/>
</dbReference>
<evidence type="ECO:0000313" key="3">
    <source>
        <dbReference type="EMBL" id="HGF33745.1"/>
    </source>
</evidence>
<name>A0A7C3Z1F5_9BACT</name>
<dbReference type="InterPro" id="IPR041698">
    <property type="entry name" value="Methyltransf_25"/>
</dbReference>
<sequence>MTHSPPLPHGAGKSSFDLIDPERLFPALHLKPGETVLDLGCGEGRYTLPLASRVGPEGTVYAADLWDEGLGLLQDQARREGLTNIRTLRADVSRPLSVPDAAVDLVLLATVLHDLAEAGQAAGALAEIARLVKPGGRLAVVEFKKTAGPPGPPLHIRLSPEEVAALLLPYGFRPGEVTDLSPHLYLEMFAKAASS</sequence>
<dbReference type="SUPFAM" id="SSF53335">
    <property type="entry name" value="S-adenosyl-L-methionine-dependent methyltransferases"/>
    <property type="match status" value="1"/>
</dbReference>
<comment type="caution">
    <text evidence="3">The sequence shown here is derived from an EMBL/GenBank/DDBJ whole genome shotgun (WGS) entry which is preliminary data.</text>
</comment>
<evidence type="ECO:0000259" key="2">
    <source>
        <dbReference type="Pfam" id="PF13649"/>
    </source>
</evidence>
<dbReference type="GO" id="GO:0032259">
    <property type="term" value="P:methylation"/>
    <property type="evidence" value="ECO:0007669"/>
    <property type="project" value="UniProtKB-KW"/>
</dbReference>
<evidence type="ECO:0000256" key="1">
    <source>
        <dbReference type="ARBA" id="ARBA00022679"/>
    </source>
</evidence>
<dbReference type="Gene3D" id="3.40.50.150">
    <property type="entry name" value="Vaccinia Virus protein VP39"/>
    <property type="match status" value="1"/>
</dbReference>
<keyword evidence="1 3" id="KW-0808">Transferase</keyword>
<gene>
    <name evidence="3" type="ORF">ENW96_05055</name>
</gene>
<dbReference type="InterPro" id="IPR029063">
    <property type="entry name" value="SAM-dependent_MTases_sf"/>
</dbReference>
<dbReference type="EMBL" id="DTMF01000130">
    <property type="protein sequence ID" value="HGF33745.1"/>
    <property type="molecule type" value="Genomic_DNA"/>
</dbReference>
<dbReference type="Pfam" id="PF13649">
    <property type="entry name" value="Methyltransf_25"/>
    <property type="match status" value="1"/>
</dbReference>
<protein>
    <submittedName>
        <fullName evidence="3">Class I SAM-dependent methyltransferase</fullName>
    </submittedName>
</protein>
<feature type="domain" description="Methyltransferase" evidence="2">
    <location>
        <begin position="36"/>
        <end position="136"/>
    </location>
</feature>